<sequence>MRSTFEKLTSAVVMILLLPLLSTAQSASTKKQMASLIDENMQFAVKQYQVLKANTPADRMPRSFAQGRSITSGTEWWCSGFYPGTLWYLYEYTKDANVKAEAEKRLALLEKEKRYTGNHDIGFMIFCSFGNAYRITGDKKYKDVVDTAAAYQITRYRPSIHSIQSWNKSKNLNCPVIIDNMMNLEQLLWVTQHGGSGKYKEIALTHANTTLKNHYRPDHSTFHIVDYNLDNGEIIKKVNGQGAHDTSAWSRGQAWGLYGFTMMYRFTKNKTYLEQAKNIANFILSHPNLPADKIPYWDYNAPQIPTSRDASAGAIAASALLELGQYVGKTDRATYVDAATIMLQSLSSDAYRAKPGENGGFILKNSVGSFLANSEVDVPLTYADYYFLEGLLRYKKWYL</sequence>
<evidence type="ECO:0000313" key="5">
    <source>
        <dbReference type="Proteomes" id="UP000679126"/>
    </source>
</evidence>
<keyword evidence="1 4" id="KW-0378">Hydrolase</keyword>
<protein>
    <submittedName>
        <fullName evidence="4">Glycoside hydrolase family 88 protein</fullName>
    </submittedName>
</protein>
<feature type="signal peptide" evidence="3">
    <location>
        <begin position="1"/>
        <end position="24"/>
    </location>
</feature>
<dbReference type="RefSeq" id="WP_209148084.1">
    <property type="nucleotide sequence ID" value="NZ_JAGHKP010000004.1"/>
</dbReference>
<comment type="caution">
    <text evidence="4">The sequence shown here is derived from an EMBL/GenBank/DDBJ whole genome shotgun (WGS) entry which is preliminary data.</text>
</comment>
<dbReference type="GO" id="GO:0016787">
    <property type="term" value="F:hydrolase activity"/>
    <property type="evidence" value="ECO:0007669"/>
    <property type="project" value="UniProtKB-KW"/>
</dbReference>
<dbReference type="Pfam" id="PF07470">
    <property type="entry name" value="Glyco_hydro_88"/>
    <property type="match status" value="1"/>
</dbReference>
<proteinExistence type="inferred from homology"/>
<dbReference type="InterPro" id="IPR012341">
    <property type="entry name" value="6hp_glycosidase-like_sf"/>
</dbReference>
<keyword evidence="3" id="KW-0732">Signal</keyword>
<dbReference type="InterPro" id="IPR052369">
    <property type="entry name" value="UG_Glycosaminoglycan_Hydrolase"/>
</dbReference>
<dbReference type="Proteomes" id="UP000679126">
    <property type="component" value="Unassembled WGS sequence"/>
</dbReference>
<dbReference type="PANTHER" id="PTHR36845:SF1">
    <property type="entry name" value="HYDROLASE, PUTATIVE (AFU_ORTHOLOGUE AFUA_7G05090)-RELATED"/>
    <property type="match status" value="1"/>
</dbReference>
<dbReference type="SUPFAM" id="SSF48208">
    <property type="entry name" value="Six-hairpin glycosidases"/>
    <property type="match status" value="1"/>
</dbReference>
<evidence type="ECO:0000256" key="2">
    <source>
        <dbReference type="ARBA" id="ARBA00038358"/>
    </source>
</evidence>
<evidence type="ECO:0000256" key="3">
    <source>
        <dbReference type="SAM" id="SignalP"/>
    </source>
</evidence>
<dbReference type="PANTHER" id="PTHR36845">
    <property type="entry name" value="HYDROLASE, PUTATIVE (AFU_ORTHOLOGUE AFUA_7G05090)-RELATED"/>
    <property type="match status" value="1"/>
</dbReference>
<feature type="chain" id="PRO_5045363583" evidence="3">
    <location>
        <begin position="25"/>
        <end position="399"/>
    </location>
</feature>
<dbReference type="InterPro" id="IPR008928">
    <property type="entry name" value="6-hairpin_glycosidase_sf"/>
</dbReference>
<dbReference type="InterPro" id="IPR010905">
    <property type="entry name" value="Glyco_hydro_88"/>
</dbReference>
<dbReference type="EMBL" id="JAGHKP010000004">
    <property type="protein sequence ID" value="MBO9154974.1"/>
    <property type="molecule type" value="Genomic_DNA"/>
</dbReference>
<gene>
    <name evidence="4" type="ORF">J7I43_22280</name>
</gene>
<dbReference type="Gene3D" id="1.50.10.10">
    <property type="match status" value="1"/>
</dbReference>
<name>A0ABS3YLL7_9BACT</name>
<keyword evidence="5" id="KW-1185">Reference proteome</keyword>
<accession>A0ABS3YLL7</accession>
<comment type="similarity">
    <text evidence="2">Belongs to the glycosyl hydrolase 88 family.</text>
</comment>
<reference evidence="5" key="1">
    <citation type="submission" date="2021-03" db="EMBL/GenBank/DDBJ databases">
        <title>Assistant Professor.</title>
        <authorList>
            <person name="Huq M.A."/>
        </authorList>
    </citation>
    <scope>NUCLEOTIDE SEQUENCE [LARGE SCALE GENOMIC DNA]</scope>
    <source>
        <strain evidence="5">MAH-28</strain>
    </source>
</reference>
<evidence type="ECO:0000256" key="1">
    <source>
        <dbReference type="ARBA" id="ARBA00022801"/>
    </source>
</evidence>
<evidence type="ECO:0000313" key="4">
    <source>
        <dbReference type="EMBL" id="MBO9154974.1"/>
    </source>
</evidence>
<organism evidence="4 5">
    <name type="scientific">Chitinophaga chungangae</name>
    <dbReference type="NCBI Taxonomy" id="2821488"/>
    <lineage>
        <taxon>Bacteria</taxon>
        <taxon>Pseudomonadati</taxon>
        <taxon>Bacteroidota</taxon>
        <taxon>Chitinophagia</taxon>
        <taxon>Chitinophagales</taxon>
        <taxon>Chitinophagaceae</taxon>
        <taxon>Chitinophaga</taxon>
    </lineage>
</organism>